<sequence>MGITGFSMNMIRQYGGEQPGIRHLLVGCQNMYDQEHYGQIAEGYYKGLGQDVVSIDITACNNSIEHDLREPLDMDQFDLISQHGTLEHVETRKGFYLAHKHLHDALKVGGTIIHENPKTGNWEGHGNHYLTQSFYIQLAELVGYDIQAIGEHPAMGNAIDGWNIYCVLMRTNDNPFISEETFNQLPIYDT</sequence>
<proteinExistence type="predicted"/>
<evidence type="ECO:0008006" key="2">
    <source>
        <dbReference type="Google" id="ProtNLM"/>
    </source>
</evidence>
<evidence type="ECO:0000313" key="1">
    <source>
        <dbReference type="EMBL" id="KKN74659.1"/>
    </source>
</evidence>
<dbReference type="EMBL" id="LAZR01000322">
    <property type="protein sequence ID" value="KKN74659.1"/>
    <property type="molecule type" value="Genomic_DNA"/>
</dbReference>
<accession>A0A0F9T5Z1</accession>
<dbReference type="SUPFAM" id="SSF53335">
    <property type="entry name" value="S-adenosyl-L-methionine-dependent methyltransferases"/>
    <property type="match status" value="1"/>
</dbReference>
<dbReference type="InterPro" id="IPR029063">
    <property type="entry name" value="SAM-dependent_MTases_sf"/>
</dbReference>
<gene>
    <name evidence="1" type="ORF">LCGC14_0388610</name>
</gene>
<dbReference type="Gene3D" id="3.40.50.150">
    <property type="entry name" value="Vaccinia Virus protein VP39"/>
    <property type="match status" value="1"/>
</dbReference>
<organism evidence="1">
    <name type="scientific">marine sediment metagenome</name>
    <dbReference type="NCBI Taxonomy" id="412755"/>
    <lineage>
        <taxon>unclassified sequences</taxon>
        <taxon>metagenomes</taxon>
        <taxon>ecological metagenomes</taxon>
    </lineage>
</organism>
<name>A0A0F9T5Z1_9ZZZZ</name>
<reference evidence="1" key="1">
    <citation type="journal article" date="2015" name="Nature">
        <title>Complex archaea that bridge the gap between prokaryotes and eukaryotes.</title>
        <authorList>
            <person name="Spang A."/>
            <person name="Saw J.H."/>
            <person name="Jorgensen S.L."/>
            <person name="Zaremba-Niedzwiedzka K."/>
            <person name="Martijn J."/>
            <person name="Lind A.E."/>
            <person name="van Eijk R."/>
            <person name="Schleper C."/>
            <person name="Guy L."/>
            <person name="Ettema T.J."/>
        </authorList>
    </citation>
    <scope>NUCLEOTIDE SEQUENCE</scope>
</reference>
<comment type="caution">
    <text evidence="1">The sequence shown here is derived from an EMBL/GenBank/DDBJ whole genome shotgun (WGS) entry which is preliminary data.</text>
</comment>
<dbReference type="AlphaFoldDB" id="A0A0F9T5Z1"/>
<protein>
    <recommendedName>
        <fullName evidence="2">Methyltransferase type 11 domain-containing protein</fullName>
    </recommendedName>
</protein>